<dbReference type="InterPro" id="IPR036390">
    <property type="entry name" value="WH_DNA-bd_sf"/>
</dbReference>
<evidence type="ECO:0000259" key="6">
    <source>
        <dbReference type="PROSITE" id="PS50931"/>
    </source>
</evidence>
<evidence type="ECO:0000256" key="2">
    <source>
        <dbReference type="ARBA" id="ARBA00023015"/>
    </source>
</evidence>
<feature type="domain" description="HTH lysR-type" evidence="6">
    <location>
        <begin position="63"/>
        <end position="120"/>
    </location>
</feature>
<reference evidence="7 8" key="1">
    <citation type="submission" date="2018-12" db="EMBL/GenBank/DDBJ databases">
        <authorList>
            <person name="Grouzdev D.S."/>
            <person name="Krutkina M.S."/>
        </authorList>
    </citation>
    <scope>NUCLEOTIDE SEQUENCE [LARGE SCALE GENOMIC DNA]</scope>
    <source>
        <strain evidence="7 8">RmlP026</strain>
    </source>
</reference>
<dbReference type="AlphaFoldDB" id="A0A4V1RTZ0"/>
<dbReference type="EMBL" id="QYBB01000057">
    <property type="protein sequence ID" value="RYC29324.1"/>
    <property type="molecule type" value="Genomic_DNA"/>
</dbReference>
<dbReference type="InterPro" id="IPR036388">
    <property type="entry name" value="WH-like_DNA-bd_sf"/>
</dbReference>
<evidence type="ECO:0000256" key="1">
    <source>
        <dbReference type="ARBA" id="ARBA00009437"/>
    </source>
</evidence>
<dbReference type="InterPro" id="IPR000847">
    <property type="entry name" value="LysR_HTH_N"/>
</dbReference>
<dbReference type="PANTHER" id="PTHR30537">
    <property type="entry name" value="HTH-TYPE TRANSCRIPTIONAL REGULATOR"/>
    <property type="match status" value="1"/>
</dbReference>
<accession>A0A4V1RTZ0</accession>
<dbReference type="OrthoDB" id="9796526at2"/>
<comment type="caution">
    <text evidence="7">The sequence shown here is derived from an EMBL/GenBank/DDBJ whole genome shotgun (WGS) entry which is preliminary data.</text>
</comment>
<evidence type="ECO:0000256" key="4">
    <source>
        <dbReference type="ARBA" id="ARBA00023163"/>
    </source>
</evidence>
<dbReference type="InterPro" id="IPR005119">
    <property type="entry name" value="LysR_subst-bd"/>
</dbReference>
<evidence type="ECO:0000313" key="8">
    <source>
        <dbReference type="Proteomes" id="UP000290759"/>
    </source>
</evidence>
<dbReference type="GO" id="GO:0003700">
    <property type="term" value="F:DNA-binding transcription factor activity"/>
    <property type="evidence" value="ECO:0007669"/>
    <property type="project" value="InterPro"/>
</dbReference>
<keyword evidence="4" id="KW-0804">Transcription</keyword>
<name>A0A4V1RTZ0_9HYPH</name>
<dbReference type="PROSITE" id="PS50931">
    <property type="entry name" value="HTH_LYSR"/>
    <property type="match status" value="1"/>
</dbReference>
<dbReference type="Proteomes" id="UP000290759">
    <property type="component" value="Unassembled WGS sequence"/>
</dbReference>
<feature type="compositionally biased region" description="Basic residues" evidence="5">
    <location>
        <begin position="7"/>
        <end position="31"/>
    </location>
</feature>
<dbReference type="Gene3D" id="1.10.10.10">
    <property type="entry name" value="Winged helix-like DNA-binding domain superfamily/Winged helix DNA-binding domain"/>
    <property type="match status" value="1"/>
</dbReference>
<evidence type="ECO:0000256" key="5">
    <source>
        <dbReference type="SAM" id="MobiDB-lite"/>
    </source>
</evidence>
<dbReference type="GO" id="GO:0043565">
    <property type="term" value="F:sequence-specific DNA binding"/>
    <property type="evidence" value="ECO:0007669"/>
    <property type="project" value="TreeGrafter"/>
</dbReference>
<keyword evidence="8" id="KW-1185">Reference proteome</keyword>
<protein>
    <submittedName>
        <fullName evidence="7">LysR family transcriptional regulator</fullName>
    </submittedName>
</protein>
<sequence>MDDPRRAPFRRGMPHRPSAHRRSALSRRRSSRCLPRPTTVSVRRKAGVETLSGNAKTHGAGMLDWDDLRFFLAVARHGSLTAAAKDLRVAQSTVGRRLASLEENLSVRLLHKTPDGYRLTLAGEAVRSQAERVEVETLTIERAVGGHDEKLRGTVRVSCTETLAVHVLAPCFVALQHHHPEIRVELVPNPLEVSLAMREADISVRLAPSDRNDLVVRRVGRVAFGLYASPLYLQRHGLPDFAAGCPGHRLMTSMDDVDGDEQERWVAALASCARPGLQTSSHEALVVAARSGGGLACLARFRADRDPALTRLDTPTSPPPADVCILVHRDSRSTPRIRATSAVIAEAVSAFLPN</sequence>
<dbReference type="InterPro" id="IPR058163">
    <property type="entry name" value="LysR-type_TF_proteobact-type"/>
</dbReference>
<gene>
    <name evidence="7" type="ORF">D3273_24510</name>
</gene>
<evidence type="ECO:0000313" key="7">
    <source>
        <dbReference type="EMBL" id="RYC29324.1"/>
    </source>
</evidence>
<dbReference type="Gene3D" id="3.40.190.290">
    <property type="match status" value="1"/>
</dbReference>
<proteinExistence type="inferred from homology"/>
<dbReference type="Pfam" id="PF03466">
    <property type="entry name" value="LysR_substrate"/>
    <property type="match status" value="1"/>
</dbReference>
<dbReference type="GO" id="GO:0006351">
    <property type="term" value="P:DNA-templated transcription"/>
    <property type="evidence" value="ECO:0007669"/>
    <property type="project" value="TreeGrafter"/>
</dbReference>
<evidence type="ECO:0000256" key="3">
    <source>
        <dbReference type="ARBA" id="ARBA00023125"/>
    </source>
</evidence>
<dbReference type="SUPFAM" id="SSF46785">
    <property type="entry name" value="Winged helix' DNA-binding domain"/>
    <property type="match status" value="1"/>
</dbReference>
<dbReference type="Pfam" id="PF00126">
    <property type="entry name" value="HTH_1"/>
    <property type="match status" value="1"/>
</dbReference>
<feature type="region of interest" description="Disordered" evidence="5">
    <location>
        <begin position="1"/>
        <end position="41"/>
    </location>
</feature>
<dbReference type="SUPFAM" id="SSF53850">
    <property type="entry name" value="Periplasmic binding protein-like II"/>
    <property type="match status" value="1"/>
</dbReference>
<dbReference type="PANTHER" id="PTHR30537:SF3">
    <property type="entry name" value="TRANSCRIPTIONAL REGULATORY PROTEIN"/>
    <property type="match status" value="1"/>
</dbReference>
<reference evidence="7 8" key="2">
    <citation type="submission" date="2019-02" db="EMBL/GenBank/DDBJ databases">
        <title>'Lichenibacterium ramalinii' gen. nov. sp. nov., 'Lichenibacterium minor' gen. nov. sp. nov.</title>
        <authorList>
            <person name="Pankratov T."/>
        </authorList>
    </citation>
    <scope>NUCLEOTIDE SEQUENCE [LARGE SCALE GENOMIC DNA]</scope>
    <source>
        <strain evidence="7 8">RmlP026</strain>
    </source>
</reference>
<keyword evidence="2" id="KW-0805">Transcription regulation</keyword>
<comment type="similarity">
    <text evidence="1">Belongs to the LysR transcriptional regulatory family.</text>
</comment>
<organism evidence="7 8">
    <name type="scientific">Lichenibacterium minor</name>
    <dbReference type="NCBI Taxonomy" id="2316528"/>
    <lineage>
        <taxon>Bacteria</taxon>
        <taxon>Pseudomonadati</taxon>
        <taxon>Pseudomonadota</taxon>
        <taxon>Alphaproteobacteria</taxon>
        <taxon>Hyphomicrobiales</taxon>
        <taxon>Lichenihabitantaceae</taxon>
        <taxon>Lichenibacterium</taxon>
    </lineage>
</organism>
<keyword evidence="3" id="KW-0238">DNA-binding</keyword>